<comment type="caution">
    <text evidence="4">The sequence shown here is derived from an EMBL/GenBank/DDBJ whole genome shotgun (WGS) entry which is preliminary data.</text>
</comment>
<gene>
    <name evidence="4" type="ORF">ASZ90_019586</name>
</gene>
<dbReference type="InterPro" id="IPR002901">
    <property type="entry name" value="MGlyc_endo_b_GlcNAc-like_dom"/>
</dbReference>
<dbReference type="GO" id="GO:0008745">
    <property type="term" value="F:N-acetylmuramoyl-L-alanine amidase activity"/>
    <property type="evidence" value="ECO:0007669"/>
    <property type="project" value="UniProtKB-EC"/>
</dbReference>
<organism evidence="4">
    <name type="scientific">hydrocarbon metagenome</name>
    <dbReference type="NCBI Taxonomy" id="938273"/>
    <lineage>
        <taxon>unclassified sequences</taxon>
        <taxon>metagenomes</taxon>
        <taxon>ecological metagenomes</taxon>
    </lineage>
</organism>
<dbReference type="InterPro" id="IPR036582">
    <property type="entry name" value="Mao_N_sf"/>
</dbReference>
<dbReference type="EC" id="3.5.1.28" evidence="4"/>
<dbReference type="Pfam" id="PF01832">
    <property type="entry name" value="Glucosaminidase"/>
    <property type="match status" value="1"/>
</dbReference>
<evidence type="ECO:0000256" key="1">
    <source>
        <dbReference type="SAM" id="Coils"/>
    </source>
</evidence>
<evidence type="ECO:0000259" key="2">
    <source>
        <dbReference type="Pfam" id="PF01832"/>
    </source>
</evidence>
<evidence type="ECO:0000259" key="3">
    <source>
        <dbReference type="Pfam" id="PF07833"/>
    </source>
</evidence>
<dbReference type="InterPro" id="IPR012854">
    <property type="entry name" value="Cu_amine_oxidase-like_N"/>
</dbReference>
<feature type="domain" description="Copper amine oxidase-like N-terminal" evidence="3">
    <location>
        <begin position="41"/>
        <end position="85"/>
    </location>
</feature>
<evidence type="ECO:0000313" key="4">
    <source>
        <dbReference type="EMBL" id="KUG03043.1"/>
    </source>
</evidence>
<dbReference type="SUPFAM" id="SSF55383">
    <property type="entry name" value="Copper amine oxidase, domain N"/>
    <property type="match status" value="1"/>
</dbReference>
<dbReference type="GO" id="GO:0004040">
    <property type="term" value="F:amidase activity"/>
    <property type="evidence" value="ECO:0007669"/>
    <property type="project" value="InterPro"/>
</dbReference>
<dbReference type="AlphaFoldDB" id="A0A0W8E3X9"/>
<keyword evidence="1" id="KW-0175">Coiled coil</keyword>
<sequence length="323" mass="35289">MTKIRYATTGLIIAAVIIVFTAVSFIGPITADAQQVIKIFINGSEVYSDVQPIIINSRTMVPIRAISEGLGMDVEWDALNRHVIISNPALDLIDENSEADVIPKDGQLSIMGSSAVSAEALRQLMLANNPQAPADLPELYLQIARDYGIRGDVAFCQAAKETGWWKYGGLVQPYQNNYCGLSATGAAATGSEDLRGADPFRVWFTEGVHGAIFKTRADGVEAHIQHLYAYASKSSLPAGKTLVDPRFVLVSRGIASTWSDLDGRWAVPGIGYGQSIMNDYYARIAQNNSTQTKTLTQAEKIEQLEKENQLLKLEILRLQKLAQ</sequence>
<dbReference type="EMBL" id="LNQE01001896">
    <property type="protein sequence ID" value="KUG03043.1"/>
    <property type="molecule type" value="Genomic_DNA"/>
</dbReference>
<dbReference type="Gene3D" id="3.30.457.10">
    <property type="entry name" value="Copper amine oxidase-like, N-terminal domain"/>
    <property type="match status" value="1"/>
</dbReference>
<name>A0A0W8E3X9_9ZZZZ</name>
<protein>
    <submittedName>
        <fullName evidence="4">N-acetylmuramoyl-l-alanine amidase</fullName>
        <ecNumber evidence="4">3.5.1.28</ecNumber>
    </submittedName>
</protein>
<feature type="domain" description="Mannosyl-glycoprotein endo-beta-N-acetylglucosamidase-like" evidence="2">
    <location>
        <begin position="139"/>
        <end position="231"/>
    </location>
</feature>
<accession>A0A0W8E3X9</accession>
<keyword evidence="4" id="KW-0378">Hydrolase</keyword>
<feature type="coiled-coil region" evidence="1">
    <location>
        <begin position="294"/>
        <end position="321"/>
    </location>
</feature>
<reference evidence="4" key="1">
    <citation type="journal article" date="2015" name="Proc. Natl. Acad. Sci. U.S.A.">
        <title>Networks of energetic and metabolic interactions define dynamics in microbial communities.</title>
        <authorList>
            <person name="Embree M."/>
            <person name="Liu J.K."/>
            <person name="Al-Bassam M.M."/>
            <person name="Zengler K."/>
        </authorList>
    </citation>
    <scope>NUCLEOTIDE SEQUENCE</scope>
</reference>
<proteinExistence type="predicted"/>
<dbReference type="Pfam" id="PF07833">
    <property type="entry name" value="Cu_amine_oxidN1"/>
    <property type="match status" value="1"/>
</dbReference>